<keyword evidence="2 8" id="KW-0808">Transferase</keyword>
<dbReference type="EMBL" id="CP012159">
    <property type="protein sequence ID" value="AKT41157.1"/>
    <property type="molecule type" value="Genomic_DNA"/>
</dbReference>
<comment type="catalytic activity">
    <reaction evidence="8">
        <text>L-tyrosyl-[protein] + ATP = O-(5'-adenylyl)-L-tyrosyl-[protein] + diphosphate</text>
        <dbReference type="Rhea" id="RHEA:54288"/>
        <dbReference type="Rhea" id="RHEA-COMP:10136"/>
        <dbReference type="Rhea" id="RHEA-COMP:13846"/>
        <dbReference type="ChEBI" id="CHEBI:30616"/>
        <dbReference type="ChEBI" id="CHEBI:33019"/>
        <dbReference type="ChEBI" id="CHEBI:46858"/>
        <dbReference type="ChEBI" id="CHEBI:83624"/>
        <dbReference type="EC" id="2.7.7.108"/>
    </reaction>
</comment>
<dbReference type="PANTHER" id="PTHR32057">
    <property type="entry name" value="PROTEIN ADENYLYLTRANSFERASE SELO, MITOCHONDRIAL"/>
    <property type="match status" value="1"/>
</dbReference>
<dbReference type="PANTHER" id="PTHR32057:SF14">
    <property type="entry name" value="PROTEIN ADENYLYLTRANSFERASE SELO, MITOCHONDRIAL"/>
    <property type="match status" value="1"/>
</dbReference>
<dbReference type="GO" id="GO:0005524">
    <property type="term" value="F:ATP binding"/>
    <property type="evidence" value="ECO:0007669"/>
    <property type="project" value="UniProtKB-UniRule"/>
</dbReference>
<accession>A0A0K1EKG0</accession>
<feature type="binding site" evidence="8">
    <location>
        <position position="274"/>
    </location>
    <ligand>
        <name>ATP</name>
        <dbReference type="ChEBI" id="CHEBI:30616"/>
    </ligand>
</feature>
<organism evidence="10 11">
    <name type="scientific">Chondromyces crocatus</name>
    <dbReference type="NCBI Taxonomy" id="52"/>
    <lineage>
        <taxon>Bacteria</taxon>
        <taxon>Pseudomonadati</taxon>
        <taxon>Myxococcota</taxon>
        <taxon>Polyangia</taxon>
        <taxon>Polyangiales</taxon>
        <taxon>Polyangiaceae</taxon>
        <taxon>Chondromyces</taxon>
    </lineage>
</organism>
<feature type="binding site" evidence="8">
    <location>
        <position position="133"/>
    </location>
    <ligand>
        <name>ATP</name>
        <dbReference type="ChEBI" id="CHEBI:30616"/>
    </ligand>
</feature>
<dbReference type="GO" id="GO:0030145">
    <property type="term" value="F:manganese ion binding"/>
    <property type="evidence" value="ECO:0007669"/>
    <property type="project" value="UniProtKB-UniRule"/>
</dbReference>
<evidence type="ECO:0000256" key="4">
    <source>
        <dbReference type="ARBA" id="ARBA00022723"/>
    </source>
</evidence>
<dbReference type="KEGG" id="ccro:CMC5_053180"/>
<feature type="binding site" evidence="8">
    <location>
        <position position="194"/>
    </location>
    <ligand>
        <name>ATP</name>
        <dbReference type="ChEBI" id="CHEBI:30616"/>
    </ligand>
</feature>
<keyword evidence="5 8" id="KW-0547">Nucleotide-binding</keyword>
<gene>
    <name evidence="8" type="primary">ydiU</name>
    <name evidence="8" type="synonym">selO</name>
    <name evidence="10" type="ORF">CMC5_053180</name>
</gene>
<comment type="catalytic activity">
    <reaction evidence="8">
        <text>L-threonyl-[protein] + ATP = 3-O-(5'-adenylyl)-L-threonyl-[protein] + diphosphate</text>
        <dbReference type="Rhea" id="RHEA:54292"/>
        <dbReference type="Rhea" id="RHEA-COMP:11060"/>
        <dbReference type="Rhea" id="RHEA-COMP:13847"/>
        <dbReference type="ChEBI" id="CHEBI:30013"/>
        <dbReference type="ChEBI" id="CHEBI:30616"/>
        <dbReference type="ChEBI" id="CHEBI:33019"/>
        <dbReference type="ChEBI" id="CHEBI:138113"/>
        <dbReference type="EC" id="2.7.7.108"/>
    </reaction>
</comment>
<comment type="function">
    <text evidence="8">Nucleotidyltransferase involved in the post-translational modification of proteins. It can catalyze the addition of adenosine monophosphate (AMP) or uridine monophosphate (UMP) to a protein, resulting in modifications known as AMPylation and UMPylation.</text>
</comment>
<dbReference type="Pfam" id="PF02696">
    <property type="entry name" value="SelO"/>
    <property type="match status" value="1"/>
</dbReference>
<dbReference type="HAMAP" id="MF_00692">
    <property type="entry name" value="SelO"/>
    <property type="match status" value="1"/>
</dbReference>
<dbReference type="RefSeq" id="WP_050432972.1">
    <property type="nucleotide sequence ID" value="NZ_CP012159.1"/>
</dbReference>
<dbReference type="STRING" id="52.CMC5_053180"/>
<feature type="binding site" evidence="8">
    <location>
        <position position="93"/>
    </location>
    <ligand>
        <name>ATP</name>
        <dbReference type="ChEBI" id="CHEBI:30616"/>
    </ligand>
</feature>
<feature type="binding site" evidence="8">
    <location>
        <position position="121"/>
    </location>
    <ligand>
        <name>ATP</name>
        <dbReference type="ChEBI" id="CHEBI:30616"/>
    </ligand>
</feature>
<feature type="binding site" evidence="8">
    <location>
        <position position="134"/>
    </location>
    <ligand>
        <name>ATP</name>
        <dbReference type="ChEBI" id="CHEBI:30616"/>
    </ligand>
</feature>
<name>A0A0K1EKG0_CHOCO</name>
<dbReference type="PATRIC" id="fig|52.7.peg.5893"/>
<feature type="binding site" evidence="8">
    <location>
        <position position="187"/>
    </location>
    <ligand>
        <name>ATP</name>
        <dbReference type="ChEBI" id="CHEBI:30616"/>
    </ligand>
</feature>
<comment type="catalytic activity">
    <reaction evidence="8">
        <text>L-seryl-[protein] + ATP = 3-O-(5'-adenylyl)-L-seryl-[protein] + diphosphate</text>
        <dbReference type="Rhea" id="RHEA:58120"/>
        <dbReference type="Rhea" id="RHEA-COMP:9863"/>
        <dbReference type="Rhea" id="RHEA-COMP:15073"/>
        <dbReference type="ChEBI" id="CHEBI:29999"/>
        <dbReference type="ChEBI" id="CHEBI:30616"/>
        <dbReference type="ChEBI" id="CHEBI:33019"/>
        <dbReference type="ChEBI" id="CHEBI:142516"/>
        <dbReference type="EC" id="2.7.7.108"/>
    </reaction>
</comment>
<feature type="compositionally biased region" description="Basic and acidic residues" evidence="9">
    <location>
        <begin position="103"/>
        <end position="115"/>
    </location>
</feature>
<evidence type="ECO:0000313" key="10">
    <source>
        <dbReference type="EMBL" id="AKT41157.1"/>
    </source>
</evidence>
<evidence type="ECO:0000256" key="9">
    <source>
        <dbReference type="SAM" id="MobiDB-lite"/>
    </source>
</evidence>
<feature type="binding site" evidence="8">
    <location>
        <position position="265"/>
    </location>
    <ligand>
        <name>Mg(2+)</name>
        <dbReference type="ChEBI" id="CHEBI:18420"/>
    </ligand>
</feature>
<evidence type="ECO:0000256" key="3">
    <source>
        <dbReference type="ARBA" id="ARBA00022695"/>
    </source>
</evidence>
<keyword evidence="11" id="KW-1185">Reference proteome</keyword>
<evidence type="ECO:0000313" key="11">
    <source>
        <dbReference type="Proteomes" id="UP000067626"/>
    </source>
</evidence>
<feature type="active site" description="Proton acceptor" evidence="8">
    <location>
        <position position="264"/>
    </location>
</feature>
<evidence type="ECO:0000256" key="1">
    <source>
        <dbReference type="ARBA" id="ARBA00009747"/>
    </source>
</evidence>
<comment type="catalytic activity">
    <reaction evidence="8">
        <text>L-seryl-[protein] + UTP = O-(5'-uridylyl)-L-seryl-[protein] + diphosphate</text>
        <dbReference type="Rhea" id="RHEA:64604"/>
        <dbReference type="Rhea" id="RHEA-COMP:9863"/>
        <dbReference type="Rhea" id="RHEA-COMP:16635"/>
        <dbReference type="ChEBI" id="CHEBI:29999"/>
        <dbReference type="ChEBI" id="CHEBI:33019"/>
        <dbReference type="ChEBI" id="CHEBI:46398"/>
        <dbReference type="ChEBI" id="CHEBI:156051"/>
    </reaction>
</comment>
<evidence type="ECO:0000256" key="7">
    <source>
        <dbReference type="ARBA" id="ARBA00022842"/>
    </source>
</evidence>
<dbReference type="GO" id="GO:0070733">
    <property type="term" value="F:AMPylase activity"/>
    <property type="evidence" value="ECO:0007669"/>
    <property type="project" value="UniProtKB-EC"/>
</dbReference>
<keyword evidence="4 8" id="KW-0479">Metal-binding</keyword>
<dbReference type="Proteomes" id="UP000067626">
    <property type="component" value="Chromosome"/>
</dbReference>
<dbReference type="EC" id="2.7.7.108" evidence="8"/>
<dbReference type="GO" id="GO:0000287">
    <property type="term" value="F:magnesium ion binding"/>
    <property type="evidence" value="ECO:0007669"/>
    <property type="project" value="UniProtKB-UniRule"/>
</dbReference>
<dbReference type="NCBIfam" id="NF000658">
    <property type="entry name" value="PRK00029.1"/>
    <property type="match status" value="1"/>
</dbReference>
<evidence type="ECO:0000256" key="8">
    <source>
        <dbReference type="HAMAP-Rule" id="MF_00692"/>
    </source>
</evidence>
<keyword evidence="6 8" id="KW-0067">ATP-binding</keyword>
<comment type="catalytic activity">
    <reaction evidence="8">
        <text>L-histidyl-[protein] + UTP = N(tele)-(5'-uridylyl)-L-histidyl-[protein] + diphosphate</text>
        <dbReference type="Rhea" id="RHEA:83891"/>
        <dbReference type="Rhea" id="RHEA-COMP:9745"/>
        <dbReference type="Rhea" id="RHEA-COMP:20239"/>
        <dbReference type="ChEBI" id="CHEBI:29979"/>
        <dbReference type="ChEBI" id="CHEBI:33019"/>
        <dbReference type="ChEBI" id="CHEBI:46398"/>
        <dbReference type="ChEBI" id="CHEBI:233474"/>
    </reaction>
</comment>
<proteinExistence type="inferred from homology"/>
<keyword evidence="7 8" id="KW-0460">Magnesium</keyword>
<evidence type="ECO:0000256" key="6">
    <source>
        <dbReference type="ARBA" id="ARBA00022840"/>
    </source>
</evidence>
<dbReference type="EC" id="2.7.7.-" evidence="8"/>
<keyword evidence="3 8" id="KW-0548">Nucleotidyltransferase</keyword>
<feature type="binding site" evidence="8">
    <location>
        <position position="274"/>
    </location>
    <ligand>
        <name>Mg(2+)</name>
        <dbReference type="ChEBI" id="CHEBI:18420"/>
    </ligand>
</feature>
<comment type="cofactor">
    <cofactor evidence="8">
        <name>Mg(2+)</name>
        <dbReference type="ChEBI" id="CHEBI:18420"/>
    </cofactor>
    <cofactor evidence="8">
        <name>Mn(2+)</name>
        <dbReference type="ChEBI" id="CHEBI:29035"/>
    </cofactor>
</comment>
<sequence>MPTSPSYRSAPLFPSLGEGFFDPVEAARFPERILRFRNQRWAERVGLGSLDAEAWEAHFARFEPLPGNLDRPLALRYHGHQFGTYNARLGDGRGFLFAQLRDAGRGPDDPEKGRLLDLGTKGSGQTPWSRGGDGRLTLKGGVREVLATEMLEALGVSTSKTFSLFETGESLFRGDEPSPTRSSVLVRLNHSHIRFGSFQRHAHLGHKDRLDALLQFSVEHHLPEARAQEGPLPVGFLHEVTRRSAALCASFMAAGFVHGVLNTDNMNITGESFDYGPYRFLPVYDPAFTAAYFDETGLYAFGRQPRTFVWNLARLAEALSPLCPDAAFAPALRAFEPAFVEALHAKFLRRLGLTSNGPEEDEALLDACLGFLQESGVGYDRFFFDWYGGLASAARARRSPVATKYTGTRFVALERAMGGHDPARVELLDDPYFQGDGPCSLLIDEIEAIWSDIAERDDWSAFEAKVERIRRFGALFAD</sequence>
<dbReference type="OrthoDB" id="9776281at2"/>
<reference evidence="10 11" key="1">
    <citation type="submission" date="2015-07" db="EMBL/GenBank/DDBJ databases">
        <title>Genome analysis of myxobacterium Chondromyces crocatus Cm c5 reveals a high potential for natural compound synthesis and the genetic basis for the loss of fruiting body formation.</title>
        <authorList>
            <person name="Zaburannyi N."/>
            <person name="Bunk B."/>
            <person name="Maier J."/>
            <person name="Overmann J."/>
            <person name="Mueller R."/>
        </authorList>
    </citation>
    <scope>NUCLEOTIDE SEQUENCE [LARGE SCALE GENOMIC DNA]</scope>
    <source>
        <strain evidence="10 11">Cm c5</strain>
    </source>
</reference>
<feature type="binding site" evidence="8">
    <location>
        <position position="92"/>
    </location>
    <ligand>
        <name>ATP</name>
        <dbReference type="ChEBI" id="CHEBI:30616"/>
    </ligand>
</feature>
<dbReference type="InterPro" id="IPR003846">
    <property type="entry name" value="SelO"/>
</dbReference>
<dbReference type="AlphaFoldDB" id="A0A0K1EKG0"/>
<keyword evidence="8" id="KW-0464">Manganese</keyword>
<protein>
    <recommendedName>
        <fullName evidence="8">Protein nucleotidyltransferase YdiU</fullName>
        <ecNumber evidence="8">2.7.7.-</ecNumber>
    </recommendedName>
    <alternativeName>
        <fullName evidence="8">Protein adenylyltransferase YdiU</fullName>
        <ecNumber evidence="8">2.7.7.108</ecNumber>
    </alternativeName>
    <alternativeName>
        <fullName evidence="8">Protein uridylyltransferase YdiU</fullName>
        <ecNumber evidence="8">2.7.7.-</ecNumber>
    </alternativeName>
</protein>
<comment type="catalytic activity">
    <reaction evidence="8">
        <text>L-tyrosyl-[protein] + UTP = O-(5'-uridylyl)-L-tyrosyl-[protein] + diphosphate</text>
        <dbReference type="Rhea" id="RHEA:83887"/>
        <dbReference type="Rhea" id="RHEA-COMP:10136"/>
        <dbReference type="Rhea" id="RHEA-COMP:20238"/>
        <dbReference type="ChEBI" id="CHEBI:33019"/>
        <dbReference type="ChEBI" id="CHEBI:46398"/>
        <dbReference type="ChEBI" id="CHEBI:46858"/>
        <dbReference type="ChEBI" id="CHEBI:90602"/>
    </reaction>
</comment>
<evidence type="ECO:0000256" key="2">
    <source>
        <dbReference type="ARBA" id="ARBA00022679"/>
    </source>
</evidence>
<comment type="similarity">
    <text evidence="1 8">Belongs to the SELO family.</text>
</comment>
<feature type="binding site" evidence="8">
    <location>
        <position position="90"/>
    </location>
    <ligand>
        <name>ATP</name>
        <dbReference type="ChEBI" id="CHEBI:30616"/>
    </ligand>
</feature>
<feature type="region of interest" description="Disordered" evidence="9">
    <location>
        <begin position="103"/>
        <end position="133"/>
    </location>
</feature>
<evidence type="ECO:0000256" key="5">
    <source>
        <dbReference type="ARBA" id="ARBA00022741"/>
    </source>
</evidence>